<dbReference type="PROSITE" id="PS51375">
    <property type="entry name" value="PPR"/>
    <property type="match status" value="4"/>
</dbReference>
<feature type="compositionally biased region" description="Low complexity" evidence="3">
    <location>
        <begin position="44"/>
        <end position="66"/>
    </location>
</feature>
<evidence type="ECO:0008006" key="6">
    <source>
        <dbReference type="Google" id="ProtNLM"/>
    </source>
</evidence>
<reference evidence="4" key="1">
    <citation type="submission" date="2022-04" db="EMBL/GenBank/DDBJ databases">
        <title>Carnegiea gigantea Genome sequencing and assembly v2.</title>
        <authorList>
            <person name="Copetti D."/>
            <person name="Sanderson M.J."/>
            <person name="Burquez A."/>
            <person name="Wojciechowski M.F."/>
        </authorList>
    </citation>
    <scope>NUCLEOTIDE SEQUENCE</scope>
    <source>
        <strain evidence="4">SGP5-SGP5p</strain>
        <tissue evidence="4">Aerial part</tissue>
    </source>
</reference>
<proteinExistence type="predicted"/>
<dbReference type="AlphaFoldDB" id="A0A9Q1GUA3"/>
<comment type="caution">
    <text evidence="4">The sequence shown here is derived from an EMBL/GenBank/DDBJ whole genome shotgun (WGS) entry which is preliminary data.</text>
</comment>
<evidence type="ECO:0000256" key="1">
    <source>
        <dbReference type="ARBA" id="ARBA00022737"/>
    </source>
</evidence>
<dbReference type="Pfam" id="PF12854">
    <property type="entry name" value="PPR_1"/>
    <property type="match status" value="1"/>
</dbReference>
<feature type="repeat" description="PPR" evidence="2">
    <location>
        <begin position="276"/>
        <end position="310"/>
    </location>
</feature>
<feature type="region of interest" description="Disordered" evidence="3">
    <location>
        <begin position="42"/>
        <end position="71"/>
    </location>
</feature>
<keyword evidence="5" id="KW-1185">Reference proteome</keyword>
<dbReference type="Proteomes" id="UP001153076">
    <property type="component" value="Unassembled WGS sequence"/>
</dbReference>
<dbReference type="PANTHER" id="PTHR47937">
    <property type="entry name" value="PLASTID TRANSCRIPTIONALLY ACTIVE CHROMOSOME 2-LIKE PROTEIN"/>
    <property type="match status" value="1"/>
</dbReference>
<organism evidence="4 5">
    <name type="scientific">Carnegiea gigantea</name>
    <dbReference type="NCBI Taxonomy" id="171969"/>
    <lineage>
        <taxon>Eukaryota</taxon>
        <taxon>Viridiplantae</taxon>
        <taxon>Streptophyta</taxon>
        <taxon>Embryophyta</taxon>
        <taxon>Tracheophyta</taxon>
        <taxon>Spermatophyta</taxon>
        <taxon>Magnoliopsida</taxon>
        <taxon>eudicotyledons</taxon>
        <taxon>Gunneridae</taxon>
        <taxon>Pentapetalae</taxon>
        <taxon>Caryophyllales</taxon>
        <taxon>Cactineae</taxon>
        <taxon>Cactaceae</taxon>
        <taxon>Cactoideae</taxon>
        <taxon>Echinocereeae</taxon>
        <taxon>Carnegiea</taxon>
    </lineage>
</organism>
<feature type="repeat" description="PPR" evidence="2">
    <location>
        <begin position="346"/>
        <end position="380"/>
    </location>
</feature>
<feature type="repeat" description="PPR" evidence="2">
    <location>
        <begin position="381"/>
        <end position="415"/>
    </location>
</feature>
<dbReference type="InterPro" id="IPR002885">
    <property type="entry name" value="PPR_rpt"/>
</dbReference>
<evidence type="ECO:0000256" key="2">
    <source>
        <dbReference type="PROSITE-ProRule" id="PRU00708"/>
    </source>
</evidence>
<dbReference type="EMBL" id="JAKOGI010001484">
    <property type="protein sequence ID" value="KAJ8425379.1"/>
    <property type="molecule type" value="Genomic_DNA"/>
</dbReference>
<keyword evidence="1" id="KW-0677">Repeat</keyword>
<dbReference type="InterPro" id="IPR052308">
    <property type="entry name" value="PPR_domain-containing"/>
</dbReference>
<accession>A0A9Q1GUA3</accession>
<dbReference type="Gene3D" id="1.25.40.10">
    <property type="entry name" value="Tetratricopeptide repeat domain"/>
    <property type="match status" value="3"/>
</dbReference>
<evidence type="ECO:0000313" key="5">
    <source>
        <dbReference type="Proteomes" id="UP001153076"/>
    </source>
</evidence>
<name>A0A9Q1GUA3_9CARY</name>
<dbReference type="OrthoDB" id="185373at2759"/>
<dbReference type="InterPro" id="IPR011990">
    <property type="entry name" value="TPR-like_helical_dom_sf"/>
</dbReference>
<evidence type="ECO:0000313" key="4">
    <source>
        <dbReference type="EMBL" id="KAJ8425379.1"/>
    </source>
</evidence>
<dbReference type="PANTHER" id="PTHR47937:SF8">
    <property type="entry name" value="PENTATRICOPEPTIDE REPEAT DOMAIN CONTAINING PROTEIN-RELATED"/>
    <property type="match status" value="1"/>
</dbReference>
<protein>
    <recommendedName>
        <fullName evidence="6">Pentatricopeptide repeat-containing protein</fullName>
    </recommendedName>
</protein>
<evidence type="ECO:0000256" key="3">
    <source>
        <dbReference type="SAM" id="MobiDB-lite"/>
    </source>
</evidence>
<sequence length="749" mass="84754">MPPCPFSFPLKLIRSASNSNPKLFNFTHKFLSAHSSLPNNTDFPAPSSGFTPSSSSPINPNPNRSPQDSDFDTLCTLLKNPDLKPCRDLEGALDETGIEPTSNLFRLMLKQLESSPKQAFLLVKWAEKRPGYELPAPIFNSMLGILARAGELKWLLMELMEKIKRGDRSNLVSAESFGILIRHCSRSGKILPAIYTFEFANSLGMDLFEVLLNALCKYGHVSVASDYIDRKTHLDADWVPSVDVYNILFDGWFRLQNLKVVERLWLQIREQNLLLDVNTYGIVVKGYCRMGFVDKAVELLGEMRRGGLRPDREVYDPIVDCLARAGRLKEALGMMERYLVLERAPTLSAYNSLVKGFCEEGDLVGAGKILKMMTSRGIVPTSLTYNYFFRYFKKHGKVKDGVNLYRKMMMSGYSLDQRTSHLILKMLCEKEELELALEISKEMRCRKQVLDLAVSTMLIDLLCKNHRLKEAVAEFENLMQSGFVPKYATYQTLHNELKRKGLRELALKLSGVVATVLRSTTLPITVEGLGDISRQRKKAVMRRARVMSNFFDEVTSLEQGLTLVFVNITGNQIGFVGLHPKGNAAAFETKLAFLEHALLFNFQLIVHFLVAKQGERFTPHGCGGGGLCWEVERSTLKKKLKTLVLVAINRDKKKRVVLVEDRQRRPKAVGDAILHCVDPGPIRGPILEYRCFPMQRKLMTALVMAGVPRRERFRLAVRVVPFLVFDVILFTKSPVTTEVVNVRDETEET</sequence>
<gene>
    <name evidence="4" type="ORF">Cgig2_011763</name>
</gene>
<dbReference type="Pfam" id="PF13041">
    <property type="entry name" value="PPR_2"/>
    <property type="match status" value="1"/>
</dbReference>
<feature type="repeat" description="PPR" evidence="2">
    <location>
        <begin position="451"/>
        <end position="485"/>
    </location>
</feature>
<dbReference type="NCBIfam" id="TIGR00756">
    <property type="entry name" value="PPR"/>
    <property type="match status" value="3"/>
</dbReference>